<proteinExistence type="predicted"/>
<comment type="caution">
    <text evidence="2">The sequence shown here is derived from an EMBL/GenBank/DDBJ whole genome shotgun (WGS) entry which is preliminary data.</text>
</comment>
<sequence length="68" mass="7148">MNLAALAGDVPVLLPYLPYVLAAFGVCAAIMPVLPVPAKADSAYGRVWAVINLLAHNYRNATNAKAPK</sequence>
<keyword evidence="1" id="KW-0472">Membrane</keyword>
<keyword evidence="3" id="KW-1185">Reference proteome</keyword>
<evidence type="ECO:0000313" key="3">
    <source>
        <dbReference type="Proteomes" id="UP000032680"/>
    </source>
</evidence>
<name>A0A0D6P310_9PROT</name>
<feature type="transmembrane region" description="Helical" evidence="1">
    <location>
        <begin position="16"/>
        <end position="36"/>
    </location>
</feature>
<dbReference type="OrthoDB" id="7282802at2"/>
<accession>A0A0D6P310</accession>
<evidence type="ECO:0000313" key="2">
    <source>
        <dbReference type="EMBL" id="GAN76125.1"/>
    </source>
</evidence>
<dbReference type="Proteomes" id="UP000032680">
    <property type="component" value="Unassembled WGS sequence"/>
</dbReference>
<dbReference type="AlphaFoldDB" id="A0A0D6P310"/>
<keyword evidence="1" id="KW-0812">Transmembrane</keyword>
<evidence type="ECO:0000256" key="1">
    <source>
        <dbReference type="SAM" id="Phobius"/>
    </source>
</evidence>
<dbReference type="EMBL" id="BANB01000057">
    <property type="protein sequence ID" value="GAN76125.1"/>
    <property type="molecule type" value="Genomic_DNA"/>
</dbReference>
<reference evidence="2 3" key="1">
    <citation type="submission" date="2012-11" db="EMBL/GenBank/DDBJ databases">
        <title>Whole genome sequence of Acidisphaera rubrifaciens HS-AP3.</title>
        <authorList>
            <person name="Azuma Y."/>
            <person name="Higashiura N."/>
            <person name="Hirakawa H."/>
            <person name="Matsushita K."/>
        </authorList>
    </citation>
    <scope>NUCLEOTIDE SEQUENCE [LARGE SCALE GENOMIC DNA]</scope>
    <source>
        <strain evidence="2 3">HS-AP3</strain>
    </source>
</reference>
<protein>
    <submittedName>
        <fullName evidence="2">Uncharacterized protein</fullName>
    </submittedName>
</protein>
<gene>
    <name evidence="2" type="ORF">Asru_0057_02</name>
</gene>
<dbReference type="RefSeq" id="WP_048859908.1">
    <property type="nucleotide sequence ID" value="NZ_BANB01000057.1"/>
</dbReference>
<organism evidence="2 3">
    <name type="scientific">Acidisphaera rubrifaciens HS-AP3</name>
    <dbReference type="NCBI Taxonomy" id="1231350"/>
    <lineage>
        <taxon>Bacteria</taxon>
        <taxon>Pseudomonadati</taxon>
        <taxon>Pseudomonadota</taxon>
        <taxon>Alphaproteobacteria</taxon>
        <taxon>Acetobacterales</taxon>
        <taxon>Acetobacteraceae</taxon>
        <taxon>Acidisphaera</taxon>
    </lineage>
</organism>
<keyword evidence="1" id="KW-1133">Transmembrane helix</keyword>